<proteinExistence type="predicted"/>
<dbReference type="Proteomes" id="UP001597512">
    <property type="component" value="Unassembled WGS sequence"/>
</dbReference>
<accession>A0ABW6AED4</accession>
<comment type="caution">
    <text evidence="1">The sequence shown here is derived from an EMBL/GenBank/DDBJ whole genome shotgun (WGS) entry which is preliminary data.</text>
</comment>
<dbReference type="RefSeq" id="WP_381497225.1">
    <property type="nucleotide sequence ID" value="NZ_JBHUOM010000001.1"/>
</dbReference>
<evidence type="ECO:0000313" key="2">
    <source>
        <dbReference type="Proteomes" id="UP001597512"/>
    </source>
</evidence>
<evidence type="ECO:0008006" key="3">
    <source>
        <dbReference type="Google" id="ProtNLM"/>
    </source>
</evidence>
<reference evidence="2" key="1">
    <citation type="journal article" date="2019" name="Int. J. Syst. Evol. Microbiol.">
        <title>The Global Catalogue of Microorganisms (GCM) 10K type strain sequencing project: providing services to taxonomists for standard genome sequencing and annotation.</title>
        <authorList>
            <consortium name="The Broad Institute Genomics Platform"/>
            <consortium name="The Broad Institute Genome Sequencing Center for Infectious Disease"/>
            <person name="Wu L."/>
            <person name="Ma J."/>
        </authorList>
    </citation>
    <scope>NUCLEOTIDE SEQUENCE [LARGE SCALE GENOMIC DNA]</scope>
    <source>
        <strain evidence="2">KCTC 52490</strain>
    </source>
</reference>
<evidence type="ECO:0000313" key="1">
    <source>
        <dbReference type="EMBL" id="MFD2933043.1"/>
    </source>
</evidence>
<protein>
    <recommendedName>
        <fullName evidence="3">DUF1425 domain-containing protein</fullName>
    </recommendedName>
</protein>
<gene>
    <name evidence="1" type="ORF">ACFS25_04575</name>
</gene>
<sequence>MSSHEYVHKFIVCGLLLLSVFACQSGQKNVDNDKPNAVHDLLIDRISWKTSPASQAGDTPINLHRFTISNTSPRYSYSQIEVRFDYYDRDHHKIDSSRQTVKRTLEPRAAIAIGELRAGSTKSATTSATVTVVTAVGSELPH</sequence>
<organism evidence="1 2">
    <name type="scientific">Spirosoma flavum</name>
    <dbReference type="NCBI Taxonomy" id="2048557"/>
    <lineage>
        <taxon>Bacteria</taxon>
        <taxon>Pseudomonadati</taxon>
        <taxon>Bacteroidota</taxon>
        <taxon>Cytophagia</taxon>
        <taxon>Cytophagales</taxon>
        <taxon>Cytophagaceae</taxon>
        <taxon>Spirosoma</taxon>
    </lineage>
</organism>
<keyword evidence="2" id="KW-1185">Reference proteome</keyword>
<dbReference type="EMBL" id="JBHUOM010000001">
    <property type="protein sequence ID" value="MFD2933043.1"/>
    <property type="molecule type" value="Genomic_DNA"/>
</dbReference>
<name>A0ABW6AED4_9BACT</name>